<feature type="compositionally biased region" description="Basic residues" evidence="6">
    <location>
        <begin position="301"/>
        <end position="310"/>
    </location>
</feature>
<dbReference type="InterPro" id="IPR013087">
    <property type="entry name" value="Znf_C2H2_type"/>
</dbReference>
<evidence type="ECO:0000313" key="9">
    <source>
        <dbReference type="Proteomes" id="UP000091820"/>
    </source>
</evidence>
<keyword evidence="2" id="KW-0677">Repeat</keyword>
<feature type="compositionally biased region" description="Polar residues" evidence="6">
    <location>
        <begin position="290"/>
        <end position="299"/>
    </location>
</feature>
<dbReference type="FunFam" id="3.30.160.60:FF:000100">
    <property type="entry name" value="Zinc finger 45-like"/>
    <property type="match status" value="1"/>
</dbReference>
<dbReference type="InterPro" id="IPR036236">
    <property type="entry name" value="Znf_C2H2_sf"/>
</dbReference>
<organism evidence="8 9">
    <name type="scientific">Glossina brevipalpis</name>
    <dbReference type="NCBI Taxonomy" id="37001"/>
    <lineage>
        <taxon>Eukaryota</taxon>
        <taxon>Metazoa</taxon>
        <taxon>Ecdysozoa</taxon>
        <taxon>Arthropoda</taxon>
        <taxon>Hexapoda</taxon>
        <taxon>Insecta</taxon>
        <taxon>Pterygota</taxon>
        <taxon>Neoptera</taxon>
        <taxon>Endopterygota</taxon>
        <taxon>Diptera</taxon>
        <taxon>Brachycera</taxon>
        <taxon>Muscomorpha</taxon>
        <taxon>Hippoboscoidea</taxon>
        <taxon>Glossinidae</taxon>
        <taxon>Glossina</taxon>
    </lineage>
</organism>
<evidence type="ECO:0000256" key="2">
    <source>
        <dbReference type="ARBA" id="ARBA00022737"/>
    </source>
</evidence>
<feature type="region of interest" description="Disordered" evidence="6">
    <location>
        <begin position="569"/>
        <end position="588"/>
    </location>
</feature>
<feature type="region of interest" description="Disordered" evidence="6">
    <location>
        <begin position="255"/>
        <end position="315"/>
    </location>
</feature>
<proteinExistence type="predicted"/>
<evidence type="ECO:0000313" key="8">
    <source>
        <dbReference type="EnsemblMetazoa" id="GBRI040756-PA"/>
    </source>
</evidence>
<evidence type="ECO:0000256" key="1">
    <source>
        <dbReference type="ARBA" id="ARBA00022723"/>
    </source>
</evidence>
<name>A0A1A9X1I9_9MUSC</name>
<dbReference type="VEuPathDB" id="VectorBase:GBRI040756"/>
<dbReference type="SMART" id="SM00355">
    <property type="entry name" value="ZnF_C2H2"/>
    <property type="match status" value="2"/>
</dbReference>
<dbReference type="SUPFAM" id="SSF57667">
    <property type="entry name" value="beta-beta-alpha zinc fingers"/>
    <property type="match status" value="1"/>
</dbReference>
<reference evidence="9" key="1">
    <citation type="submission" date="2014-03" db="EMBL/GenBank/DDBJ databases">
        <authorList>
            <person name="Aksoy S."/>
            <person name="Warren W."/>
            <person name="Wilson R.K."/>
        </authorList>
    </citation>
    <scope>NUCLEOTIDE SEQUENCE [LARGE SCALE GENOMIC DNA]</scope>
    <source>
        <strain evidence="9">IAEA</strain>
    </source>
</reference>
<keyword evidence="9" id="KW-1185">Reference proteome</keyword>
<dbReference type="Gene3D" id="3.30.160.60">
    <property type="entry name" value="Classic Zinc Finger"/>
    <property type="match status" value="1"/>
</dbReference>
<evidence type="ECO:0000256" key="4">
    <source>
        <dbReference type="ARBA" id="ARBA00022833"/>
    </source>
</evidence>
<evidence type="ECO:0000256" key="5">
    <source>
        <dbReference type="PROSITE-ProRule" id="PRU00042"/>
    </source>
</evidence>
<feature type="compositionally biased region" description="Low complexity" evidence="6">
    <location>
        <begin position="266"/>
        <end position="282"/>
    </location>
</feature>
<feature type="domain" description="C2H2-type" evidence="7">
    <location>
        <begin position="378"/>
        <end position="401"/>
    </location>
</feature>
<evidence type="ECO:0000259" key="7">
    <source>
        <dbReference type="PROSITE" id="PS50157"/>
    </source>
</evidence>
<dbReference type="GO" id="GO:0008270">
    <property type="term" value="F:zinc ion binding"/>
    <property type="evidence" value="ECO:0007669"/>
    <property type="project" value="UniProtKB-KW"/>
</dbReference>
<accession>A0A1A9X1I9</accession>
<sequence>MKFKLQLIVPELSQRLFGSNKMITISNTSSTTRATSSPPPAATSAPIHTPTKHAMITLIPQQQQQPQQTHLTTGKDLSEANVKGHLTVAGLGLKVKTTLQTAIQAITTTTPSATGNPNSLLKQQLRAGLRIDFNDASSTTNTLTTVKSSASAHETHEACSALQSLANVAERQAQNHIQPPTANNLHHQFLLHIAANPMLKQTGEFFQQQQQQTRLLLREEENNIDLLMDHSDKSDPEMLTLADENAGLDYSAGADSVQRTDKNESQESSTNNNNNNQDNSATKSEKAKNNTRSKNSSGKPIQRRRIRRKAQSTIDDQAEQLTEMSVRGLDLFRYASINEGVYQCTECAKENMQKTFKNKYSFQRHAFLYHEGKHRKVFPCPLCGKEFSRPDKMKNHMKMTHESFVNKEIQNFNPLNYLITAAASGEIQATFPQLPRPPTSQQTASASSNTPASSGQKQTSDSGNNQLSVLIGNNNDLKESTSLTSSSQDSKKVAKDAMMMAEADNFKFPTDIEIKNEIIISPSPSPPPPSATLLPSVSMSLSSHPTLQQSTAVAFSFSDSLNLLKTSPTAASAPAAQMQNAQRLEEVK</sequence>
<protein>
    <recommendedName>
        <fullName evidence="7">C2H2-type domain-containing protein</fullName>
    </recommendedName>
</protein>
<dbReference type="Proteomes" id="UP000091820">
    <property type="component" value="Unassembled WGS sequence"/>
</dbReference>
<evidence type="ECO:0000256" key="3">
    <source>
        <dbReference type="ARBA" id="ARBA00022771"/>
    </source>
</evidence>
<dbReference type="PROSITE" id="PS00028">
    <property type="entry name" value="ZINC_FINGER_C2H2_1"/>
    <property type="match status" value="1"/>
</dbReference>
<evidence type="ECO:0000256" key="6">
    <source>
        <dbReference type="SAM" id="MobiDB-lite"/>
    </source>
</evidence>
<keyword evidence="3 5" id="KW-0863">Zinc-finger</keyword>
<feature type="region of interest" description="Disordered" evidence="6">
    <location>
        <begin position="431"/>
        <end position="470"/>
    </location>
</feature>
<feature type="compositionally biased region" description="Low complexity" evidence="6">
    <location>
        <begin position="439"/>
        <end position="456"/>
    </location>
</feature>
<dbReference type="AlphaFoldDB" id="A0A1A9X1I9"/>
<feature type="compositionally biased region" description="Polar residues" evidence="6">
    <location>
        <begin position="457"/>
        <end position="470"/>
    </location>
</feature>
<dbReference type="PROSITE" id="PS50157">
    <property type="entry name" value="ZINC_FINGER_C2H2_2"/>
    <property type="match status" value="1"/>
</dbReference>
<dbReference type="EnsemblMetazoa" id="GBRI040756-RA">
    <property type="protein sequence ID" value="GBRI040756-PA"/>
    <property type="gene ID" value="GBRI040756"/>
</dbReference>
<reference evidence="8" key="2">
    <citation type="submission" date="2020-05" db="UniProtKB">
        <authorList>
            <consortium name="EnsemblMetazoa"/>
        </authorList>
    </citation>
    <scope>IDENTIFICATION</scope>
    <source>
        <strain evidence="8">IAEA</strain>
    </source>
</reference>
<dbReference type="Pfam" id="PF00096">
    <property type="entry name" value="zf-C2H2"/>
    <property type="match status" value="1"/>
</dbReference>
<keyword evidence="4" id="KW-0862">Zinc</keyword>
<keyword evidence="1" id="KW-0479">Metal-binding</keyword>